<protein>
    <submittedName>
        <fullName evidence="1">Uncharacterized protein</fullName>
    </submittedName>
</protein>
<dbReference type="EMBL" id="BLLK01000076">
    <property type="protein sequence ID" value="GFH62044.1"/>
    <property type="molecule type" value="Genomic_DNA"/>
</dbReference>
<dbReference type="Proteomes" id="UP001054902">
    <property type="component" value="Unassembled WGS sequence"/>
</dbReference>
<evidence type="ECO:0000313" key="2">
    <source>
        <dbReference type="Proteomes" id="UP001054902"/>
    </source>
</evidence>
<accession>A0AAD3HG71</accession>
<keyword evidence="2" id="KW-1185">Reference proteome</keyword>
<comment type="caution">
    <text evidence="1">The sequence shown here is derived from an EMBL/GenBank/DDBJ whole genome shotgun (WGS) entry which is preliminary data.</text>
</comment>
<proteinExistence type="predicted"/>
<evidence type="ECO:0000313" key="1">
    <source>
        <dbReference type="EMBL" id="GFH62044.1"/>
    </source>
</evidence>
<organism evidence="1 2">
    <name type="scientific">Chaetoceros tenuissimus</name>
    <dbReference type="NCBI Taxonomy" id="426638"/>
    <lineage>
        <taxon>Eukaryota</taxon>
        <taxon>Sar</taxon>
        <taxon>Stramenopiles</taxon>
        <taxon>Ochrophyta</taxon>
        <taxon>Bacillariophyta</taxon>
        <taxon>Coscinodiscophyceae</taxon>
        <taxon>Chaetocerotophycidae</taxon>
        <taxon>Chaetocerotales</taxon>
        <taxon>Chaetocerotaceae</taxon>
        <taxon>Chaetoceros</taxon>
    </lineage>
</organism>
<reference evidence="1 2" key="1">
    <citation type="journal article" date="2021" name="Sci. Rep.">
        <title>The genome of the diatom Chaetoceros tenuissimus carries an ancient integrated fragment of an extant virus.</title>
        <authorList>
            <person name="Hongo Y."/>
            <person name="Kimura K."/>
            <person name="Takaki Y."/>
            <person name="Yoshida Y."/>
            <person name="Baba S."/>
            <person name="Kobayashi G."/>
            <person name="Nagasaki K."/>
            <person name="Hano T."/>
            <person name="Tomaru Y."/>
        </authorList>
    </citation>
    <scope>NUCLEOTIDE SEQUENCE [LARGE SCALE GENOMIC DNA]</scope>
    <source>
        <strain evidence="1 2">NIES-3715</strain>
    </source>
</reference>
<gene>
    <name evidence="1" type="ORF">CTEN210_18520</name>
</gene>
<sequence length="243" mass="27779">MEEVSEYFHMGGIRKIRLSKALQEIKNNELNPSFPKVCIYTAIRDPISHFLSGYNEIETRLLGSWNKTNSGKREIAPYHFRVPYNQTSPGLHRKRFRGFVEDLLLETPVFGREVMYLHISAMSRVLIDLKKYNYTLTGYIPELQNITSAWPAFMASTCPNFYSVETIPSLHIGGQHKSSSDLFGLYAAAKQVWKESGPFSRALCLLHAFDYACFENLPDGIPFLCQSVYQDHANQIINVGKKD</sequence>
<dbReference type="AlphaFoldDB" id="A0AAD3HG71"/>
<name>A0AAD3HG71_9STRA</name>